<feature type="domain" description="NIPSNAP" evidence="2">
    <location>
        <begin position="558"/>
        <end position="652"/>
    </location>
</feature>
<proteinExistence type="predicted"/>
<sequence length="655" mass="72887">MPARSTHKRKRSALRADRVRHAAGGPGRLIARVFPGTECDNVVEQHPFNHALDLLLPQASARDAVMALDDWTAPGPCIARVPLSLFFEPAFVAQYVRSGSLYALGATKLDTEDTVCLDGQGMLVLSLSKDTYQTLGLVGRPSRYAHGASGRAGDRTSGPSTRYIVELPLLAPSFVPGRKGYERARTCIEAWDAARGKWALFFVWTPPQDLTAGSRKSWAPIVFPSSVCAADVHPVHTKLDAADIDDAWIPCWNETVACTAPLESDQGADACTGLLEWAGLAALHSPRLRTYDRCDATIAQYTPMAPSSPGRYWHLSARGIFPPSLLLKVQMAVLATRPAWAVMTATGFTDTPVAWRSKHPGLGLALGSGASLAAQDAPVTKKARHKGHTRRGEAEHGMLRTGENGWTLLMRRAAPTAYASLLVASVELDTHLNEKQGFLDSLIHGDSDAKASLYPDMRPEGHTEVYEIRRVMVPPKLEMNTKLAEHYHDVLESAGNHIWKYAGYKGYDKVEQGSVTDPVQQEFREKVAPYVTGRRNWITQAFTFWNSINKLHNQDKLFELRTYNLKPGKLLMWEREWRQGLDARRPFAEPVGAWFSHIGALHTVFHMWEFDSLAQRETTRADAWQLETWRKTVDRTVPMINSMNSQIMRPLSRPN</sequence>
<organism evidence="3 4">
    <name type="scientific">Malassezia vespertilionis</name>
    <dbReference type="NCBI Taxonomy" id="2020962"/>
    <lineage>
        <taxon>Eukaryota</taxon>
        <taxon>Fungi</taxon>
        <taxon>Dikarya</taxon>
        <taxon>Basidiomycota</taxon>
        <taxon>Ustilaginomycotina</taxon>
        <taxon>Malasseziomycetes</taxon>
        <taxon>Malasseziales</taxon>
        <taxon>Malasseziaceae</taxon>
        <taxon>Malassezia</taxon>
    </lineage>
</organism>
<dbReference type="GO" id="GO:0004526">
    <property type="term" value="F:ribonuclease P activity"/>
    <property type="evidence" value="ECO:0007669"/>
    <property type="project" value="TreeGrafter"/>
</dbReference>
<dbReference type="AlphaFoldDB" id="A0A2N1JC42"/>
<dbReference type="Proteomes" id="UP000232875">
    <property type="component" value="Unassembled WGS sequence"/>
</dbReference>
<dbReference type="Pfam" id="PF07978">
    <property type="entry name" value="NIPSNAP"/>
    <property type="match status" value="1"/>
</dbReference>
<name>A0A2N1JC42_9BASI</name>
<dbReference type="PANTHER" id="PTHR15396">
    <property type="entry name" value="RIBONUCLEASE P PROTEIN SUBUNIT P40"/>
    <property type="match status" value="1"/>
</dbReference>
<dbReference type="GO" id="GO:0000447">
    <property type="term" value="P:endonucleolytic cleavage in ITS1 to separate SSU-rRNA from 5.8S rRNA and LSU-rRNA from tricistronic rRNA transcript (SSU-rRNA, 5.8S rRNA, LSU-rRNA)"/>
    <property type="evidence" value="ECO:0007669"/>
    <property type="project" value="TreeGrafter"/>
</dbReference>
<evidence type="ECO:0000256" key="1">
    <source>
        <dbReference type="SAM" id="MobiDB-lite"/>
    </source>
</evidence>
<dbReference type="InterPro" id="IPR011008">
    <property type="entry name" value="Dimeric_a/b-barrel"/>
</dbReference>
<dbReference type="GO" id="GO:0030681">
    <property type="term" value="C:multimeric ribonuclease P complex"/>
    <property type="evidence" value="ECO:0007669"/>
    <property type="project" value="TreeGrafter"/>
</dbReference>
<reference evidence="3 4" key="1">
    <citation type="submission" date="2017-10" db="EMBL/GenBank/DDBJ databases">
        <title>A novel species of cold-tolerant Malassezia isolated from bats.</title>
        <authorList>
            <person name="Lorch J.M."/>
            <person name="Palmer J.M."/>
            <person name="Vanderwolf K.J."/>
            <person name="Schmidt K.Z."/>
            <person name="Verant M.L."/>
            <person name="Weller T.J."/>
            <person name="Blehert D.S."/>
        </authorList>
    </citation>
    <scope>NUCLEOTIDE SEQUENCE [LARGE SCALE GENOMIC DNA]</scope>
    <source>
        <strain evidence="3 4">NWHC:44797-103</strain>
    </source>
</reference>
<evidence type="ECO:0000313" key="4">
    <source>
        <dbReference type="Proteomes" id="UP000232875"/>
    </source>
</evidence>
<keyword evidence="4" id="KW-1185">Reference proteome</keyword>
<dbReference type="GO" id="GO:0000172">
    <property type="term" value="C:ribonuclease MRP complex"/>
    <property type="evidence" value="ECO:0007669"/>
    <property type="project" value="TreeGrafter"/>
</dbReference>
<accession>A0A2N1JC42</accession>
<dbReference type="Pfam" id="PF08584">
    <property type="entry name" value="Ribonuc_P_40"/>
    <property type="match status" value="1"/>
</dbReference>
<dbReference type="STRING" id="2020962.A0A2N1JC42"/>
<dbReference type="InterPro" id="IPR012577">
    <property type="entry name" value="NIPSNAP"/>
</dbReference>
<dbReference type="GO" id="GO:0000171">
    <property type="term" value="F:ribonuclease MRP activity"/>
    <property type="evidence" value="ECO:0007669"/>
    <property type="project" value="TreeGrafter"/>
</dbReference>
<dbReference type="EMBL" id="KZ454990">
    <property type="protein sequence ID" value="PKI84118.1"/>
    <property type="molecule type" value="Genomic_DNA"/>
</dbReference>
<evidence type="ECO:0000259" key="2">
    <source>
        <dbReference type="Pfam" id="PF07978"/>
    </source>
</evidence>
<protein>
    <recommendedName>
        <fullName evidence="2">NIPSNAP domain-containing protein</fullName>
    </recommendedName>
</protein>
<dbReference type="OrthoDB" id="63112at2759"/>
<dbReference type="SUPFAM" id="SSF54909">
    <property type="entry name" value="Dimeric alpha+beta barrel"/>
    <property type="match status" value="2"/>
</dbReference>
<dbReference type="Gene3D" id="3.30.70.100">
    <property type="match status" value="2"/>
</dbReference>
<feature type="region of interest" description="Disordered" evidence="1">
    <location>
        <begin position="375"/>
        <end position="395"/>
    </location>
</feature>
<evidence type="ECO:0000313" key="3">
    <source>
        <dbReference type="EMBL" id="PKI84118.1"/>
    </source>
</evidence>
<dbReference type="PANTHER" id="PTHR15396:SF1">
    <property type="entry name" value="RIBONUCLEASE P PROTEIN SUBUNIT P40"/>
    <property type="match status" value="1"/>
</dbReference>
<gene>
    <name evidence="3" type="ORF">MVES_002135</name>
</gene>
<dbReference type="FunFam" id="3.30.70.100:FF:000004">
    <property type="entry name" value="NIPSNAP family protein"/>
    <property type="match status" value="1"/>
</dbReference>
<dbReference type="GO" id="GO:0001682">
    <property type="term" value="P:tRNA 5'-leader removal"/>
    <property type="evidence" value="ECO:0007669"/>
    <property type="project" value="InterPro"/>
</dbReference>
<dbReference type="InterPro" id="IPR013893">
    <property type="entry name" value="RNase_P_Rpp40"/>
</dbReference>